<keyword evidence="8" id="KW-1185">Reference proteome</keyword>
<comment type="similarity">
    <text evidence="1">Belongs to the LysR transcriptional regulatory family.</text>
</comment>
<name>A0A5C1EB82_9RHOO</name>
<dbReference type="Pfam" id="PF03466">
    <property type="entry name" value="LysR_substrate"/>
    <property type="match status" value="1"/>
</dbReference>
<sequence>MHFDLTDLRLFIHVAESKSLTKGAERSHLSLPATSARIKDLETEAGVRLLYRAPRGVALTPAGQSLLQHARILLAQIEYLKGDLQRFGEGVTGHIRVFANTTAVTEFMPEVLATFLKNHPQVDVDLQERLTAEIIRGVLDGTTDLGIVSGPIDDPGLEKHHFSTDRLVLAVPVGHRLAGARRVHFVDTLEDDFIGLHEGSTLQTFLNQLMRDVKRQLHIRVQVSNFESLCRMVEAGVGVGVVPESAGIRHSKTMKLVLKELDEPWALRERYVLTRQGAALPSFTQALIDTILLLNQGPDQGGASTGQTPAARPAAPAKPARTRRRQPTAD</sequence>
<evidence type="ECO:0000256" key="3">
    <source>
        <dbReference type="ARBA" id="ARBA00023125"/>
    </source>
</evidence>
<dbReference type="Proteomes" id="UP000323671">
    <property type="component" value="Chromosome"/>
</dbReference>
<dbReference type="KEGG" id="otr:OTERR_27850"/>
<keyword evidence="4" id="KW-0804">Transcription</keyword>
<dbReference type="CDD" id="cd08421">
    <property type="entry name" value="PBP2_LTTR_like_1"/>
    <property type="match status" value="1"/>
</dbReference>
<evidence type="ECO:0000256" key="1">
    <source>
        <dbReference type="ARBA" id="ARBA00009437"/>
    </source>
</evidence>
<dbReference type="SUPFAM" id="SSF53850">
    <property type="entry name" value="Periplasmic binding protein-like II"/>
    <property type="match status" value="1"/>
</dbReference>
<evidence type="ECO:0000313" key="8">
    <source>
        <dbReference type="Proteomes" id="UP000323671"/>
    </source>
</evidence>
<evidence type="ECO:0000313" key="7">
    <source>
        <dbReference type="EMBL" id="QEL66261.1"/>
    </source>
</evidence>
<feature type="domain" description="HTH lysR-type" evidence="6">
    <location>
        <begin position="3"/>
        <end position="60"/>
    </location>
</feature>
<dbReference type="EMBL" id="CP022579">
    <property type="protein sequence ID" value="QEL66261.1"/>
    <property type="molecule type" value="Genomic_DNA"/>
</dbReference>
<feature type="compositionally biased region" description="Basic residues" evidence="5">
    <location>
        <begin position="320"/>
        <end position="330"/>
    </location>
</feature>
<dbReference type="AlphaFoldDB" id="A0A5C1EB82"/>
<proteinExistence type="inferred from homology"/>
<accession>A0A5C1EB82</accession>
<dbReference type="GO" id="GO:0005829">
    <property type="term" value="C:cytosol"/>
    <property type="evidence" value="ECO:0007669"/>
    <property type="project" value="TreeGrafter"/>
</dbReference>
<dbReference type="GO" id="GO:0003700">
    <property type="term" value="F:DNA-binding transcription factor activity"/>
    <property type="evidence" value="ECO:0007669"/>
    <property type="project" value="InterPro"/>
</dbReference>
<evidence type="ECO:0000256" key="5">
    <source>
        <dbReference type="SAM" id="MobiDB-lite"/>
    </source>
</evidence>
<dbReference type="PANTHER" id="PTHR30419:SF2">
    <property type="entry name" value="LYSR FAMILY TRANSCRIPTIONAL REGULATOR"/>
    <property type="match status" value="1"/>
</dbReference>
<dbReference type="InterPro" id="IPR000847">
    <property type="entry name" value="LysR_HTH_N"/>
</dbReference>
<dbReference type="InterPro" id="IPR036390">
    <property type="entry name" value="WH_DNA-bd_sf"/>
</dbReference>
<dbReference type="Gene3D" id="3.40.190.290">
    <property type="match status" value="1"/>
</dbReference>
<keyword evidence="2" id="KW-0805">Transcription regulation</keyword>
<reference evidence="7 8" key="1">
    <citation type="submission" date="2017-07" db="EMBL/GenBank/DDBJ databases">
        <title>Complete genome sequence of Oryzomicrobium terrae TPP412.</title>
        <authorList>
            <person name="Chiu L.-W."/>
            <person name="Lo K.-J."/>
            <person name="Tsai Y.-M."/>
            <person name="Lin S.-S."/>
            <person name="Kuo C.-H."/>
            <person name="Liu C.-T."/>
        </authorList>
    </citation>
    <scope>NUCLEOTIDE SEQUENCE [LARGE SCALE GENOMIC DNA]</scope>
    <source>
        <strain evidence="7 8">TPP412</strain>
    </source>
</reference>
<gene>
    <name evidence="7" type="ORF">OTERR_27850</name>
</gene>
<organism evidence="7 8">
    <name type="scientific">Oryzomicrobium terrae</name>
    <dbReference type="NCBI Taxonomy" id="1735038"/>
    <lineage>
        <taxon>Bacteria</taxon>
        <taxon>Pseudomonadati</taxon>
        <taxon>Pseudomonadota</taxon>
        <taxon>Betaproteobacteria</taxon>
        <taxon>Rhodocyclales</taxon>
        <taxon>Rhodocyclaceae</taxon>
        <taxon>Oryzomicrobium</taxon>
    </lineage>
</organism>
<dbReference type="SUPFAM" id="SSF46785">
    <property type="entry name" value="Winged helix' DNA-binding domain"/>
    <property type="match status" value="1"/>
</dbReference>
<dbReference type="PROSITE" id="PS50931">
    <property type="entry name" value="HTH_LYSR"/>
    <property type="match status" value="1"/>
</dbReference>
<dbReference type="RefSeq" id="WP_149426156.1">
    <property type="nucleotide sequence ID" value="NZ_CP022579.1"/>
</dbReference>
<dbReference type="Pfam" id="PF00126">
    <property type="entry name" value="HTH_1"/>
    <property type="match status" value="1"/>
</dbReference>
<dbReference type="PANTHER" id="PTHR30419">
    <property type="entry name" value="HTH-TYPE TRANSCRIPTIONAL REGULATOR YBHD"/>
    <property type="match status" value="1"/>
</dbReference>
<dbReference type="InterPro" id="IPR005119">
    <property type="entry name" value="LysR_subst-bd"/>
</dbReference>
<dbReference type="FunFam" id="1.10.10.10:FF:000001">
    <property type="entry name" value="LysR family transcriptional regulator"/>
    <property type="match status" value="1"/>
</dbReference>
<evidence type="ECO:0000256" key="4">
    <source>
        <dbReference type="ARBA" id="ARBA00023163"/>
    </source>
</evidence>
<feature type="compositionally biased region" description="Low complexity" evidence="5">
    <location>
        <begin position="308"/>
        <end position="319"/>
    </location>
</feature>
<dbReference type="Gene3D" id="1.10.10.10">
    <property type="entry name" value="Winged helix-like DNA-binding domain superfamily/Winged helix DNA-binding domain"/>
    <property type="match status" value="1"/>
</dbReference>
<dbReference type="GO" id="GO:0003677">
    <property type="term" value="F:DNA binding"/>
    <property type="evidence" value="ECO:0007669"/>
    <property type="project" value="UniProtKB-KW"/>
</dbReference>
<dbReference type="InterPro" id="IPR036388">
    <property type="entry name" value="WH-like_DNA-bd_sf"/>
</dbReference>
<evidence type="ECO:0000256" key="2">
    <source>
        <dbReference type="ARBA" id="ARBA00023015"/>
    </source>
</evidence>
<evidence type="ECO:0000259" key="6">
    <source>
        <dbReference type="PROSITE" id="PS50931"/>
    </source>
</evidence>
<feature type="region of interest" description="Disordered" evidence="5">
    <location>
        <begin position="298"/>
        <end position="330"/>
    </location>
</feature>
<protein>
    <recommendedName>
        <fullName evidence="6">HTH lysR-type domain-containing protein</fullName>
    </recommendedName>
</protein>
<keyword evidence="3" id="KW-0238">DNA-binding</keyword>
<dbReference type="InterPro" id="IPR050950">
    <property type="entry name" value="HTH-type_LysR_regulators"/>
</dbReference>